<dbReference type="InterPro" id="IPR000551">
    <property type="entry name" value="MerR-type_HTH_dom"/>
</dbReference>
<dbReference type="InterPro" id="IPR009061">
    <property type="entry name" value="DNA-bd_dom_put_sf"/>
</dbReference>
<reference evidence="7" key="1">
    <citation type="journal article" date="2014" name="Int. J. Syst. Evol. Microbiol.">
        <title>Complete genome sequence of Corynebacterium casei LMG S-19264T (=DSM 44701T), isolated from a smear-ripened cheese.</title>
        <authorList>
            <consortium name="US DOE Joint Genome Institute (JGI-PGF)"/>
            <person name="Walter F."/>
            <person name="Albersmeier A."/>
            <person name="Kalinowski J."/>
            <person name="Ruckert C."/>
        </authorList>
    </citation>
    <scope>NUCLEOTIDE SEQUENCE</scope>
    <source>
        <strain evidence="7">JCM 15325</strain>
    </source>
</reference>
<keyword evidence="2" id="KW-0805">Transcription regulation</keyword>
<dbReference type="GO" id="GO:0003700">
    <property type="term" value="F:DNA-binding transcription factor activity"/>
    <property type="evidence" value="ECO:0007669"/>
    <property type="project" value="InterPro"/>
</dbReference>
<dbReference type="CDD" id="cd01109">
    <property type="entry name" value="HTH_YyaN"/>
    <property type="match status" value="1"/>
</dbReference>
<dbReference type="PROSITE" id="PS00552">
    <property type="entry name" value="HTH_MERR_1"/>
    <property type="match status" value="1"/>
</dbReference>
<comment type="caution">
    <text evidence="7">The sequence shown here is derived from an EMBL/GenBank/DDBJ whole genome shotgun (WGS) entry which is preliminary data.</text>
</comment>
<evidence type="ECO:0000313" key="8">
    <source>
        <dbReference type="Proteomes" id="UP000654670"/>
    </source>
</evidence>
<dbReference type="AlphaFoldDB" id="A0A917S2V1"/>
<organism evidence="7 8">
    <name type="scientific">Sporolactobacillus putidus</name>
    <dbReference type="NCBI Taxonomy" id="492735"/>
    <lineage>
        <taxon>Bacteria</taxon>
        <taxon>Bacillati</taxon>
        <taxon>Bacillota</taxon>
        <taxon>Bacilli</taxon>
        <taxon>Bacillales</taxon>
        <taxon>Sporolactobacillaceae</taxon>
        <taxon>Sporolactobacillus</taxon>
    </lineage>
</organism>
<keyword evidence="8" id="KW-1185">Reference proteome</keyword>
<dbReference type="PRINTS" id="PR00040">
    <property type="entry name" value="HTHMERR"/>
</dbReference>
<dbReference type="Pfam" id="PF13411">
    <property type="entry name" value="MerR_1"/>
    <property type="match status" value="1"/>
</dbReference>
<evidence type="ECO:0000256" key="4">
    <source>
        <dbReference type="ARBA" id="ARBA00023163"/>
    </source>
</evidence>
<evidence type="ECO:0000313" key="7">
    <source>
        <dbReference type="EMBL" id="GGL51513.1"/>
    </source>
</evidence>
<evidence type="ECO:0000256" key="2">
    <source>
        <dbReference type="ARBA" id="ARBA00023015"/>
    </source>
</evidence>
<accession>A0A917S2V1</accession>
<dbReference type="RefSeq" id="WP_188802432.1">
    <property type="nucleotide sequence ID" value="NZ_BMOK01000005.1"/>
</dbReference>
<sequence length="130" mass="15301">MSYSIGVFAEQTGLSIDTLRYYEKEGLIFPQRDENNRRMYTENDKTWIAFILRLKETAMPIRQIKEYARLRYAGDSTTKERLALLQSHRAFILKEMERLEENLGHLDVKIASYKQSIIEHEKADSAAVQR</sequence>
<evidence type="ECO:0000256" key="3">
    <source>
        <dbReference type="ARBA" id="ARBA00023125"/>
    </source>
</evidence>
<feature type="domain" description="HTH merR-type" evidence="6">
    <location>
        <begin position="1"/>
        <end position="70"/>
    </location>
</feature>
<dbReference type="SUPFAM" id="SSF46955">
    <property type="entry name" value="Putative DNA-binding domain"/>
    <property type="match status" value="1"/>
</dbReference>
<keyword evidence="1" id="KW-0678">Repressor</keyword>
<dbReference type="Proteomes" id="UP000654670">
    <property type="component" value="Unassembled WGS sequence"/>
</dbReference>
<keyword evidence="5" id="KW-0175">Coiled coil</keyword>
<dbReference type="InterPro" id="IPR047057">
    <property type="entry name" value="MerR_fam"/>
</dbReference>
<reference evidence="7" key="2">
    <citation type="submission" date="2020-09" db="EMBL/GenBank/DDBJ databases">
        <authorList>
            <person name="Sun Q."/>
            <person name="Ohkuma M."/>
        </authorList>
    </citation>
    <scope>NUCLEOTIDE SEQUENCE</scope>
    <source>
        <strain evidence="7">JCM 15325</strain>
    </source>
</reference>
<evidence type="ECO:0000256" key="1">
    <source>
        <dbReference type="ARBA" id="ARBA00022491"/>
    </source>
</evidence>
<proteinExistence type="predicted"/>
<dbReference type="PANTHER" id="PTHR30204">
    <property type="entry name" value="REDOX-CYCLING DRUG-SENSING TRANSCRIPTIONAL ACTIVATOR SOXR"/>
    <property type="match status" value="1"/>
</dbReference>
<dbReference type="EMBL" id="BMOK01000005">
    <property type="protein sequence ID" value="GGL51513.1"/>
    <property type="molecule type" value="Genomic_DNA"/>
</dbReference>
<feature type="coiled-coil region" evidence="5">
    <location>
        <begin position="82"/>
        <end position="116"/>
    </location>
</feature>
<dbReference type="PANTHER" id="PTHR30204:SF69">
    <property type="entry name" value="MERR-FAMILY TRANSCRIPTIONAL REGULATOR"/>
    <property type="match status" value="1"/>
</dbReference>
<keyword evidence="4" id="KW-0804">Transcription</keyword>
<gene>
    <name evidence="7" type="ORF">GCM10007968_14540</name>
</gene>
<keyword evidence="3" id="KW-0238">DNA-binding</keyword>
<dbReference type="SMART" id="SM00422">
    <property type="entry name" value="HTH_MERR"/>
    <property type="match status" value="1"/>
</dbReference>
<dbReference type="Gene3D" id="1.10.1660.10">
    <property type="match status" value="1"/>
</dbReference>
<name>A0A917S2V1_9BACL</name>
<dbReference type="GO" id="GO:0003677">
    <property type="term" value="F:DNA binding"/>
    <property type="evidence" value="ECO:0007669"/>
    <property type="project" value="UniProtKB-KW"/>
</dbReference>
<evidence type="ECO:0000259" key="6">
    <source>
        <dbReference type="PROSITE" id="PS50937"/>
    </source>
</evidence>
<protein>
    <submittedName>
        <fullName evidence="7">MerR family transcriptional regulator</fullName>
    </submittedName>
</protein>
<dbReference type="PROSITE" id="PS50937">
    <property type="entry name" value="HTH_MERR_2"/>
    <property type="match status" value="1"/>
</dbReference>
<evidence type="ECO:0000256" key="5">
    <source>
        <dbReference type="SAM" id="Coils"/>
    </source>
</evidence>